<name>W6PW59_PENRF</name>
<feature type="region of interest" description="Disordered" evidence="1">
    <location>
        <begin position="1"/>
        <end position="26"/>
    </location>
</feature>
<gene>
    <name evidence="2" type="ORF">PROQFM164_S01g002284</name>
</gene>
<evidence type="ECO:0000256" key="1">
    <source>
        <dbReference type="SAM" id="MobiDB-lite"/>
    </source>
</evidence>
<organism evidence="2 3">
    <name type="scientific">Penicillium roqueforti (strain FM164)</name>
    <dbReference type="NCBI Taxonomy" id="1365484"/>
    <lineage>
        <taxon>Eukaryota</taxon>
        <taxon>Fungi</taxon>
        <taxon>Dikarya</taxon>
        <taxon>Ascomycota</taxon>
        <taxon>Pezizomycotina</taxon>
        <taxon>Eurotiomycetes</taxon>
        <taxon>Eurotiomycetidae</taxon>
        <taxon>Eurotiales</taxon>
        <taxon>Aspergillaceae</taxon>
        <taxon>Penicillium</taxon>
    </lineage>
</organism>
<accession>W6PW59</accession>
<proteinExistence type="predicted"/>
<evidence type="ECO:0000313" key="2">
    <source>
        <dbReference type="EMBL" id="CDM28473.1"/>
    </source>
</evidence>
<evidence type="ECO:0000313" key="3">
    <source>
        <dbReference type="Proteomes" id="UP000030686"/>
    </source>
</evidence>
<protein>
    <submittedName>
        <fullName evidence="2">Genomic scaffold, ProqFM164S01</fullName>
    </submittedName>
</protein>
<dbReference type="Proteomes" id="UP000030686">
    <property type="component" value="Unassembled WGS sequence"/>
</dbReference>
<sequence length="75" mass="8919">MKRNGLERRSLRRSVSEGDFSSGRGYSVYPFKGDSQDRLLWWCKKKARLDKHLYTSSISIIHFNHPPINYFHPHL</sequence>
<reference evidence="2" key="1">
    <citation type="journal article" date="2014" name="Nat. Commun.">
        <title>Multiple recent horizontal transfers of a large genomic region in cheese making fungi.</title>
        <authorList>
            <person name="Cheeseman K."/>
            <person name="Ropars J."/>
            <person name="Renault P."/>
            <person name="Dupont J."/>
            <person name="Gouzy J."/>
            <person name="Branca A."/>
            <person name="Abraham A.L."/>
            <person name="Ceppi M."/>
            <person name="Conseiller E."/>
            <person name="Debuchy R."/>
            <person name="Malagnac F."/>
            <person name="Goarin A."/>
            <person name="Silar P."/>
            <person name="Lacoste S."/>
            <person name="Sallet E."/>
            <person name="Bensimon A."/>
            <person name="Giraud T."/>
            <person name="Brygoo Y."/>
        </authorList>
    </citation>
    <scope>NUCLEOTIDE SEQUENCE [LARGE SCALE GENOMIC DNA]</scope>
    <source>
        <strain evidence="2">FM164</strain>
    </source>
</reference>
<dbReference type="EMBL" id="HG792015">
    <property type="protein sequence ID" value="CDM28473.1"/>
    <property type="molecule type" value="Genomic_DNA"/>
</dbReference>
<keyword evidence="3" id="KW-1185">Reference proteome</keyword>
<dbReference type="AlphaFoldDB" id="W6PW59"/>